<feature type="signal peptide" evidence="2">
    <location>
        <begin position="1"/>
        <end position="27"/>
    </location>
</feature>
<dbReference type="InterPro" id="IPR009003">
    <property type="entry name" value="Peptidase_S1_PA"/>
</dbReference>
<gene>
    <name evidence="3" type="ORF">SAMN04489835_4751</name>
</gene>
<protein>
    <submittedName>
        <fullName evidence="3">Trypsin</fullName>
    </submittedName>
</protein>
<reference evidence="4" key="1">
    <citation type="submission" date="2016-10" db="EMBL/GenBank/DDBJ databases">
        <authorList>
            <person name="Varghese N."/>
            <person name="Submissions S."/>
        </authorList>
    </citation>
    <scope>NUCLEOTIDE SEQUENCE [LARGE SCALE GENOMIC DNA]</scope>
    <source>
        <strain evidence="4">DSM 45405</strain>
    </source>
</reference>
<proteinExistence type="predicted"/>
<dbReference type="PROSITE" id="PS00134">
    <property type="entry name" value="TRYPSIN_HIS"/>
    <property type="match status" value="1"/>
</dbReference>
<evidence type="ECO:0000256" key="1">
    <source>
        <dbReference type="SAM" id="MobiDB-lite"/>
    </source>
</evidence>
<keyword evidence="2" id="KW-0732">Signal</keyword>
<dbReference type="AlphaFoldDB" id="A0A1H6LD83"/>
<dbReference type="SUPFAM" id="SSF50494">
    <property type="entry name" value="Trypsin-like serine proteases"/>
    <property type="match status" value="1"/>
</dbReference>
<keyword evidence="4" id="KW-1185">Reference proteome</keyword>
<dbReference type="InterPro" id="IPR043504">
    <property type="entry name" value="Peptidase_S1_PA_chymotrypsin"/>
</dbReference>
<dbReference type="RefSeq" id="WP_083409258.1">
    <property type="nucleotide sequence ID" value="NZ_LT629971.1"/>
</dbReference>
<name>A0A1H6LD83_MYCRU</name>
<evidence type="ECO:0000313" key="4">
    <source>
        <dbReference type="Proteomes" id="UP000182915"/>
    </source>
</evidence>
<dbReference type="InterPro" id="IPR018114">
    <property type="entry name" value="TRYPSIN_HIS"/>
</dbReference>
<dbReference type="Pfam" id="PF13365">
    <property type="entry name" value="Trypsin_2"/>
    <property type="match status" value="1"/>
</dbReference>
<evidence type="ECO:0000256" key="2">
    <source>
        <dbReference type="SAM" id="SignalP"/>
    </source>
</evidence>
<feature type="chain" id="PRO_5009298434" evidence="2">
    <location>
        <begin position="28"/>
        <end position="263"/>
    </location>
</feature>
<dbReference type="EMBL" id="LT629971">
    <property type="protein sequence ID" value="SEH83990.1"/>
    <property type="molecule type" value="Genomic_DNA"/>
</dbReference>
<dbReference type="GO" id="GO:0006508">
    <property type="term" value="P:proteolysis"/>
    <property type="evidence" value="ECO:0007669"/>
    <property type="project" value="InterPro"/>
</dbReference>
<dbReference type="OrthoDB" id="3507155at2"/>
<accession>A0A1H6LD83</accession>
<dbReference type="Proteomes" id="UP000182915">
    <property type="component" value="Chromosome I"/>
</dbReference>
<dbReference type="STRING" id="370526.SAMN04489835_4751"/>
<organism evidence="3 4">
    <name type="scientific">Mycolicibacterium rutilum</name>
    <name type="common">Mycobacterium rutilum</name>
    <dbReference type="NCBI Taxonomy" id="370526"/>
    <lineage>
        <taxon>Bacteria</taxon>
        <taxon>Bacillati</taxon>
        <taxon>Actinomycetota</taxon>
        <taxon>Actinomycetes</taxon>
        <taxon>Mycobacteriales</taxon>
        <taxon>Mycobacteriaceae</taxon>
        <taxon>Mycolicibacterium</taxon>
    </lineage>
</organism>
<dbReference type="GO" id="GO:0004252">
    <property type="term" value="F:serine-type endopeptidase activity"/>
    <property type="evidence" value="ECO:0007669"/>
    <property type="project" value="InterPro"/>
</dbReference>
<evidence type="ECO:0000313" key="3">
    <source>
        <dbReference type="EMBL" id="SEH83990.1"/>
    </source>
</evidence>
<dbReference type="Gene3D" id="2.40.10.10">
    <property type="entry name" value="Trypsin-like serine proteases"/>
    <property type="match status" value="2"/>
</dbReference>
<feature type="region of interest" description="Disordered" evidence="1">
    <location>
        <begin position="243"/>
        <end position="263"/>
    </location>
</feature>
<sequence>MSFATAARTVTVSIAVAALTAGCQAPAARTTPVVASLSSAHQAAPDPAVGAVFTGTPWLHTCTASVLAPGNDGADGNLILTAAHCLTGVDDATFVAGYDEHSGDVDSWHLDAVYFDPRWTDDQDPHADFAIARVSRDGGPSLAQLAGGGLRLGAAPPPGAVVTVTGYETGVGGGPITCTASTAPATHGYPSLPCRGLADGLSGAPWVMGSTVTGLVGGLNGGGCDENTSYSPPFDDAVARLRDRAEAGGPADDPPTVYDDECG</sequence>